<name>A0A5P2UJ10_9ACTN</name>
<protein>
    <submittedName>
        <fullName evidence="4">CPBP family intramembrane metalloprotease</fullName>
    </submittedName>
</protein>
<evidence type="ECO:0000313" key="4">
    <source>
        <dbReference type="EMBL" id="QEU79152.1"/>
    </source>
</evidence>
<dbReference type="Pfam" id="PF02517">
    <property type="entry name" value="Rce1-like"/>
    <property type="match status" value="1"/>
</dbReference>
<keyword evidence="1" id="KW-0812">Transmembrane</keyword>
<feature type="transmembrane region" description="Helical" evidence="1">
    <location>
        <begin position="121"/>
        <end position="142"/>
    </location>
</feature>
<dbReference type="GO" id="GO:0080120">
    <property type="term" value="P:CAAX-box protein maturation"/>
    <property type="evidence" value="ECO:0007669"/>
    <property type="project" value="UniProtKB-ARBA"/>
</dbReference>
<feature type="transmembrane region" description="Helical" evidence="1">
    <location>
        <begin position="233"/>
        <end position="252"/>
    </location>
</feature>
<feature type="transmembrane region" description="Helical" evidence="1">
    <location>
        <begin position="195"/>
        <end position="213"/>
    </location>
</feature>
<dbReference type="AlphaFoldDB" id="A0A5P2UJ10"/>
<dbReference type="EMBL" id="BMVX01000003">
    <property type="protein sequence ID" value="GGZ52263.1"/>
    <property type="molecule type" value="Genomic_DNA"/>
</dbReference>
<dbReference type="GO" id="GO:0004175">
    <property type="term" value="F:endopeptidase activity"/>
    <property type="evidence" value="ECO:0007669"/>
    <property type="project" value="UniProtKB-ARBA"/>
</dbReference>
<dbReference type="GO" id="GO:0006508">
    <property type="term" value="P:proteolysis"/>
    <property type="evidence" value="ECO:0007669"/>
    <property type="project" value="UniProtKB-KW"/>
</dbReference>
<dbReference type="Proteomes" id="UP000634660">
    <property type="component" value="Unassembled WGS sequence"/>
</dbReference>
<dbReference type="InterPro" id="IPR003675">
    <property type="entry name" value="Rce1/LyrA-like_dom"/>
</dbReference>
<reference evidence="3" key="3">
    <citation type="submission" date="2020-09" db="EMBL/GenBank/DDBJ databases">
        <authorList>
            <person name="Sun Q."/>
            <person name="Ohkuma M."/>
        </authorList>
    </citation>
    <scope>NUCLEOTIDE SEQUENCE</scope>
    <source>
        <strain evidence="3">JCM 4834</strain>
    </source>
</reference>
<dbReference type="EMBL" id="CP023701">
    <property type="protein sequence ID" value="QEU79152.1"/>
    <property type="molecule type" value="Genomic_DNA"/>
</dbReference>
<feature type="domain" description="CAAX prenyl protease 2/Lysostaphin resistance protein A-like" evidence="2">
    <location>
        <begin position="122"/>
        <end position="219"/>
    </location>
</feature>
<feature type="transmembrane region" description="Helical" evidence="1">
    <location>
        <begin position="21"/>
        <end position="41"/>
    </location>
</feature>
<evidence type="ECO:0000313" key="5">
    <source>
        <dbReference type="Proteomes" id="UP000326831"/>
    </source>
</evidence>
<dbReference type="RefSeq" id="WP_150518213.1">
    <property type="nucleotide sequence ID" value="NZ_BMVX01000003.1"/>
</dbReference>
<gene>
    <name evidence="4" type="ORF">CP968_13290</name>
    <name evidence="3" type="ORF">GCM10010371_09640</name>
</gene>
<keyword evidence="1" id="KW-1133">Transmembrane helix</keyword>
<evidence type="ECO:0000259" key="2">
    <source>
        <dbReference type="Pfam" id="PF02517"/>
    </source>
</evidence>
<feature type="transmembrane region" description="Helical" evidence="1">
    <location>
        <begin position="95"/>
        <end position="115"/>
    </location>
</feature>
<accession>A0A5P2UJ10</accession>
<proteinExistence type="predicted"/>
<evidence type="ECO:0000313" key="3">
    <source>
        <dbReference type="EMBL" id="GGZ52263.1"/>
    </source>
</evidence>
<reference evidence="3" key="1">
    <citation type="journal article" date="2014" name="Int. J. Syst. Evol. Microbiol.">
        <title>Complete genome sequence of Corynebacterium casei LMG S-19264T (=DSM 44701T), isolated from a smear-ripened cheese.</title>
        <authorList>
            <consortium name="US DOE Joint Genome Institute (JGI-PGF)"/>
            <person name="Walter F."/>
            <person name="Albersmeier A."/>
            <person name="Kalinowski J."/>
            <person name="Ruckert C."/>
        </authorList>
    </citation>
    <scope>NUCLEOTIDE SEQUENCE</scope>
    <source>
        <strain evidence="3">JCM 4834</strain>
    </source>
</reference>
<keyword evidence="4" id="KW-0378">Hydrolase</keyword>
<organism evidence="4 5">
    <name type="scientific">Streptomyces subrutilus</name>
    <dbReference type="NCBI Taxonomy" id="36818"/>
    <lineage>
        <taxon>Bacteria</taxon>
        <taxon>Bacillati</taxon>
        <taxon>Actinomycetota</taxon>
        <taxon>Actinomycetes</taxon>
        <taxon>Kitasatosporales</taxon>
        <taxon>Streptomycetaceae</taxon>
        <taxon>Streptomyces</taxon>
    </lineage>
</organism>
<keyword evidence="1" id="KW-0472">Membrane</keyword>
<keyword evidence="4" id="KW-0482">Metalloprotease</keyword>
<feature type="transmembrane region" description="Helical" evidence="1">
    <location>
        <begin position="61"/>
        <end position="83"/>
    </location>
</feature>
<sequence>MHNETDAIRDERPGRRLSWPWFLVVVVVYAGIIQGLGRLIGVDTAGSESQFPTTEALVRNALIPIGASIVFGAAVVTWLGWWGEVLRSRAPVRRWVRWVPISMLAVALFGLNYGHLADQSVSLVASLLLLGLFVGVGEELMFRGIGVQVFRRAGFTEGKVALCSSVVFGLVHLSNALGSGVQAVYQALVVSTSGYFFYLCLRAGATLLLPMLVHGLWDTSLFSNLVGDEPQGSVGMVLIVLLQAVLIVVLLVKRRTVEPAAAAVTA</sequence>
<reference evidence="4 5" key="2">
    <citation type="submission" date="2017-09" db="EMBL/GenBank/DDBJ databases">
        <authorList>
            <person name="Lee N."/>
            <person name="Cho B.-K."/>
        </authorList>
    </citation>
    <scope>NUCLEOTIDE SEQUENCE [LARGE SCALE GENOMIC DNA]</scope>
    <source>
        <strain evidence="4 5">ATCC 27467</strain>
    </source>
</reference>
<dbReference type="GO" id="GO:0008237">
    <property type="term" value="F:metallopeptidase activity"/>
    <property type="evidence" value="ECO:0007669"/>
    <property type="project" value="UniProtKB-KW"/>
</dbReference>
<evidence type="ECO:0000256" key="1">
    <source>
        <dbReference type="SAM" id="Phobius"/>
    </source>
</evidence>
<keyword evidence="5" id="KW-1185">Reference proteome</keyword>
<dbReference type="OrthoDB" id="4772204at2"/>
<keyword evidence="4" id="KW-0645">Protease</keyword>
<dbReference type="KEGG" id="ssub:CP968_13290"/>
<dbReference type="Proteomes" id="UP000326831">
    <property type="component" value="Chromosome"/>
</dbReference>